<feature type="domain" description="CheR-type methyltransferase" evidence="1">
    <location>
        <begin position="1"/>
        <end position="238"/>
    </location>
</feature>
<dbReference type="EMBL" id="CM001441">
    <property type="protein sequence ID" value="EHQ89633.1"/>
    <property type="molecule type" value="Genomic_DNA"/>
</dbReference>
<keyword evidence="2" id="KW-0489">Methyltransferase</keyword>
<dbReference type="GO" id="GO:0008757">
    <property type="term" value="F:S-adenosylmethionine-dependent methyltransferase activity"/>
    <property type="evidence" value="ECO:0007669"/>
    <property type="project" value="InterPro"/>
</dbReference>
<dbReference type="PROSITE" id="PS50123">
    <property type="entry name" value="CHER"/>
    <property type="match status" value="1"/>
</dbReference>
<keyword evidence="2" id="KW-0808">Transferase</keyword>
<dbReference type="InterPro" id="IPR000780">
    <property type="entry name" value="CheR_MeTrfase"/>
</dbReference>
<dbReference type="Pfam" id="PF03705">
    <property type="entry name" value="CheR_N"/>
    <property type="match status" value="1"/>
</dbReference>
<dbReference type="AlphaFoldDB" id="H5XV35"/>
<proteinExistence type="predicted"/>
<dbReference type="Pfam" id="PF01739">
    <property type="entry name" value="CheR"/>
    <property type="match status" value="1"/>
</dbReference>
<dbReference type="GO" id="GO:0032259">
    <property type="term" value="P:methylation"/>
    <property type="evidence" value="ECO:0007669"/>
    <property type="project" value="UniProtKB-KW"/>
</dbReference>
<reference evidence="2 3" key="1">
    <citation type="submission" date="2011-11" db="EMBL/GenBank/DDBJ databases">
        <title>The Noncontiguous Finished genome of Desulfosporosinus youngiae DSM 17734.</title>
        <authorList>
            <consortium name="US DOE Joint Genome Institute (JGI-PGF)"/>
            <person name="Lucas S."/>
            <person name="Han J."/>
            <person name="Lapidus A."/>
            <person name="Cheng J.-F."/>
            <person name="Goodwin L."/>
            <person name="Pitluck S."/>
            <person name="Peters L."/>
            <person name="Ovchinnikova G."/>
            <person name="Lu M."/>
            <person name="Land M.L."/>
            <person name="Hauser L."/>
            <person name="Pester M."/>
            <person name="Spring S."/>
            <person name="Ollivier B."/>
            <person name="Rattei T."/>
            <person name="Klenk H.-P."/>
            <person name="Wagner M."/>
            <person name="Loy A."/>
            <person name="Woyke T.J."/>
        </authorList>
    </citation>
    <scope>NUCLEOTIDE SEQUENCE [LARGE SCALE GENOMIC DNA]</scope>
    <source>
        <strain evidence="2 3">DSM 17734</strain>
    </source>
</reference>
<gene>
    <name evidence="2" type="ORF">DesyoDRAFT_2567</name>
</gene>
<dbReference type="eggNOG" id="COG1352">
    <property type="taxonomic scope" value="Bacteria"/>
</dbReference>
<organism evidence="2 3">
    <name type="scientific">Desulfosporosinus youngiae DSM 17734</name>
    <dbReference type="NCBI Taxonomy" id="768710"/>
    <lineage>
        <taxon>Bacteria</taxon>
        <taxon>Bacillati</taxon>
        <taxon>Bacillota</taxon>
        <taxon>Clostridia</taxon>
        <taxon>Eubacteriales</taxon>
        <taxon>Desulfitobacteriaceae</taxon>
        <taxon>Desulfosporosinus</taxon>
    </lineage>
</organism>
<sequence length="268" mass="31101">MLEGIYRISGYDFRNYVLSSIRRRIWHRVQAERLTTITGLQEKIFHDTSCMERLIKDFSIQVTEMFRDPGFFISFRKNVIPLIKKSPLIKIWHAGCSTGEEVYSMAILLSEEGLYDKTRLYATDINENAIEMAKRGVYSLGKMKTYTSNYLNAGGRQSFSNYYTLRGENAVFDNVLRKNIVFAKHNLVSDSSFNEFNVIICRNVLIYFNKELENKVHGLFYNSLGPRGILALGKKETIKFTTYNDNYSKIDNEENIYQKMQKGANDEG</sequence>
<keyword evidence="3" id="KW-1185">Reference proteome</keyword>
<dbReference type="Proteomes" id="UP000005104">
    <property type="component" value="Chromosome"/>
</dbReference>
<dbReference type="PANTHER" id="PTHR24422:SF8">
    <property type="entry name" value="CHEMOTAXIS PROTEIN"/>
    <property type="match status" value="1"/>
</dbReference>
<evidence type="ECO:0000313" key="3">
    <source>
        <dbReference type="Proteomes" id="UP000005104"/>
    </source>
</evidence>
<protein>
    <submittedName>
        <fullName evidence="2">Methylase of chemotaxis methyl-accepting protein</fullName>
    </submittedName>
</protein>
<name>H5XV35_9FIRM</name>
<dbReference type="InterPro" id="IPR022642">
    <property type="entry name" value="CheR_C"/>
</dbReference>
<dbReference type="PRINTS" id="PR00996">
    <property type="entry name" value="CHERMTFRASE"/>
</dbReference>
<dbReference type="SUPFAM" id="SSF53335">
    <property type="entry name" value="S-adenosyl-L-methionine-dependent methyltransferases"/>
    <property type="match status" value="1"/>
</dbReference>
<dbReference type="RefSeq" id="WP_007783453.1">
    <property type="nucleotide sequence ID" value="NZ_CM001441.1"/>
</dbReference>
<dbReference type="InterPro" id="IPR029063">
    <property type="entry name" value="SAM-dependent_MTases_sf"/>
</dbReference>
<accession>H5XV35</accession>
<dbReference type="Gene3D" id="3.40.50.150">
    <property type="entry name" value="Vaccinia Virus protein VP39"/>
    <property type="match status" value="1"/>
</dbReference>
<dbReference type="InterPro" id="IPR050903">
    <property type="entry name" value="Bact_Chemotaxis_MeTrfase"/>
</dbReference>
<dbReference type="SMART" id="SM00138">
    <property type="entry name" value="MeTrc"/>
    <property type="match status" value="1"/>
</dbReference>
<evidence type="ECO:0000313" key="2">
    <source>
        <dbReference type="EMBL" id="EHQ89633.1"/>
    </source>
</evidence>
<dbReference type="InterPro" id="IPR022641">
    <property type="entry name" value="CheR_N"/>
</dbReference>
<dbReference type="STRING" id="768710.DesyoDRAFT_2567"/>
<dbReference type="PANTHER" id="PTHR24422">
    <property type="entry name" value="CHEMOTAXIS PROTEIN METHYLTRANSFERASE"/>
    <property type="match status" value="1"/>
</dbReference>
<dbReference type="HOGENOM" id="CLU_025854_1_0_9"/>
<evidence type="ECO:0000259" key="1">
    <source>
        <dbReference type="PROSITE" id="PS50123"/>
    </source>
</evidence>